<sequence>MGDQPLSGTTVERNTQSNISSLSEDTLIKIMSLLELDDLISFTSTTRSNRKVLELYPERVVIPSLGQSLPNTEVLKWFPFPNSSIDAEAAPSVVVGHFSTTAEQPGTCSSVPINPNHTNQHLPYLRHANRVRRVFDSISFFSKWLHRVERHDNNGNHNCSTEHHKSKICNETFRVVIFLAQNEVYNAQRYLRHCTVEERIAARCDPQTFDKVELPLPENWWIRSGVLATHRWKLKEIAADSSRGKERLEQYTNHLVATSSDNSFQHRRMWLAKYLTKEANMTPARKIEEFEKETQVFWYSKGIVAGLVFTQIAPLSWWHDSMIMGAWQPKDRDIRGFEHMRDVSISCYQKAVKIVDMLNIKN</sequence>
<name>A0AAN8MNZ5_9PEZI</name>
<dbReference type="AlphaFoldDB" id="A0AAN8MNZ5"/>
<organism evidence="1 2">
    <name type="scientific">Orbilia javanica</name>
    <dbReference type="NCBI Taxonomy" id="47235"/>
    <lineage>
        <taxon>Eukaryota</taxon>
        <taxon>Fungi</taxon>
        <taxon>Dikarya</taxon>
        <taxon>Ascomycota</taxon>
        <taxon>Pezizomycotina</taxon>
        <taxon>Orbiliomycetes</taxon>
        <taxon>Orbiliales</taxon>
        <taxon>Orbiliaceae</taxon>
        <taxon>Orbilia</taxon>
    </lineage>
</organism>
<accession>A0AAN8MNZ5</accession>
<dbReference type="Proteomes" id="UP001313282">
    <property type="component" value="Unassembled WGS sequence"/>
</dbReference>
<keyword evidence="2" id="KW-1185">Reference proteome</keyword>
<protein>
    <recommendedName>
        <fullName evidence="3">F-box domain-containing protein</fullName>
    </recommendedName>
</protein>
<evidence type="ECO:0008006" key="3">
    <source>
        <dbReference type="Google" id="ProtNLM"/>
    </source>
</evidence>
<comment type="caution">
    <text evidence="1">The sequence shown here is derived from an EMBL/GenBank/DDBJ whole genome shotgun (WGS) entry which is preliminary data.</text>
</comment>
<evidence type="ECO:0000313" key="1">
    <source>
        <dbReference type="EMBL" id="KAK6339675.1"/>
    </source>
</evidence>
<evidence type="ECO:0000313" key="2">
    <source>
        <dbReference type="Proteomes" id="UP001313282"/>
    </source>
</evidence>
<dbReference type="EMBL" id="JAVHNR010000006">
    <property type="protein sequence ID" value="KAK6339675.1"/>
    <property type="molecule type" value="Genomic_DNA"/>
</dbReference>
<reference evidence="1 2" key="1">
    <citation type="submission" date="2019-10" db="EMBL/GenBank/DDBJ databases">
        <authorList>
            <person name="Palmer J.M."/>
        </authorList>
    </citation>
    <scope>NUCLEOTIDE SEQUENCE [LARGE SCALE GENOMIC DNA]</scope>
    <source>
        <strain evidence="1 2">TWF718</strain>
    </source>
</reference>
<gene>
    <name evidence="1" type="ORF">TWF718_009071</name>
</gene>
<proteinExistence type="predicted"/>